<reference evidence="1" key="1">
    <citation type="submission" date="2018-05" db="EMBL/GenBank/DDBJ databases">
        <authorList>
            <person name="Lanie J.A."/>
            <person name="Ng W.-L."/>
            <person name="Kazmierczak K.M."/>
            <person name="Andrzejewski T.M."/>
            <person name="Davidsen T.M."/>
            <person name="Wayne K.J."/>
            <person name="Tettelin H."/>
            <person name="Glass J.I."/>
            <person name="Rusch D."/>
            <person name="Podicherti R."/>
            <person name="Tsui H.-C.T."/>
            <person name="Winkler M.E."/>
        </authorList>
    </citation>
    <scope>NUCLEOTIDE SEQUENCE</scope>
</reference>
<dbReference type="AlphaFoldDB" id="A0A382U4X3"/>
<accession>A0A382U4X3</accession>
<dbReference type="EMBL" id="UINC01141543">
    <property type="protein sequence ID" value="SVD29344.1"/>
    <property type="molecule type" value="Genomic_DNA"/>
</dbReference>
<sequence>MDEHNKKGEINKRKDLTIPVGFDIIYTENEKRFTTNES</sequence>
<name>A0A382U4X3_9ZZZZ</name>
<protein>
    <submittedName>
        <fullName evidence="1">Uncharacterized protein</fullName>
    </submittedName>
</protein>
<evidence type="ECO:0000313" key="1">
    <source>
        <dbReference type="EMBL" id="SVD29344.1"/>
    </source>
</evidence>
<organism evidence="1">
    <name type="scientific">marine metagenome</name>
    <dbReference type="NCBI Taxonomy" id="408172"/>
    <lineage>
        <taxon>unclassified sequences</taxon>
        <taxon>metagenomes</taxon>
        <taxon>ecological metagenomes</taxon>
    </lineage>
</organism>
<proteinExistence type="predicted"/>
<gene>
    <name evidence="1" type="ORF">METZ01_LOCUS382198</name>
</gene>